<evidence type="ECO:0000313" key="2">
    <source>
        <dbReference type="EMBL" id="VVJ15193.1"/>
    </source>
</evidence>
<dbReference type="RefSeq" id="WP_155540725.1">
    <property type="nucleotide sequence ID" value="NZ_CABVGP010000001.1"/>
</dbReference>
<feature type="chain" id="PRO_5038599225" description="Lipoprotein" evidence="1">
    <location>
        <begin position="31"/>
        <end position="337"/>
    </location>
</feature>
<keyword evidence="1" id="KW-0732">Signal</keyword>
<evidence type="ECO:0000256" key="1">
    <source>
        <dbReference type="SAM" id="SignalP"/>
    </source>
</evidence>
<protein>
    <recommendedName>
        <fullName evidence="4">Lipoprotein</fullName>
    </recommendedName>
</protein>
<name>A0A6I8LDX3_9PSEU</name>
<feature type="signal peptide" evidence="1">
    <location>
        <begin position="1"/>
        <end position="30"/>
    </location>
</feature>
<organism evidence="2 3">
    <name type="scientific">Amycolatopsis camponoti</name>
    <dbReference type="NCBI Taxonomy" id="2606593"/>
    <lineage>
        <taxon>Bacteria</taxon>
        <taxon>Bacillati</taxon>
        <taxon>Actinomycetota</taxon>
        <taxon>Actinomycetes</taxon>
        <taxon>Pseudonocardiales</taxon>
        <taxon>Pseudonocardiaceae</taxon>
        <taxon>Amycolatopsis</taxon>
    </lineage>
</organism>
<dbReference type="PROSITE" id="PS51257">
    <property type="entry name" value="PROKAR_LIPOPROTEIN"/>
    <property type="match status" value="1"/>
</dbReference>
<proteinExistence type="predicted"/>
<dbReference type="Gene3D" id="2.120.10.30">
    <property type="entry name" value="TolB, C-terminal domain"/>
    <property type="match status" value="1"/>
</dbReference>
<sequence>MTKKWWSAALTGAVAVLVTACGSGTPPAPAAAAAPEAPPLDLSGVVLLQHSTQTGLDDVVFADPATGAAKTTLSLPGYDSSLNRFDGPATKLDLISPDGRYATLETGDGVDVFKLNADDRRYERTGTVPEPARSMSEKSAKFRNPRFGPAGSKLYFDDDKAVYSVDYRQLGPPVVEATIVPNSSSDQHVEDWAIGPQGEVLTWKDARHAGEGLTYLTDSAGAIAYAFYEEPGAVYQFVTALDATTVLMSAVTGSDEHGVLMRLSLAGGTPQPTKLVDRSEPMIAKTAAAPDKATVLFQTDQDEWFQSPVTPGAIAQPALGQLKPTGTLSERQLVGWA</sequence>
<dbReference type="EMBL" id="CABVGP010000001">
    <property type="protein sequence ID" value="VVJ15193.1"/>
    <property type="molecule type" value="Genomic_DNA"/>
</dbReference>
<accession>A0A6I8LDX3</accession>
<evidence type="ECO:0008006" key="4">
    <source>
        <dbReference type="Google" id="ProtNLM"/>
    </source>
</evidence>
<reference evidence="2 3" key="1">
    <citation type="submission" date="2019-09" db="EMBL/GenBank/DDBJ databases">
        <authorList>
            <person name="Leyn A S."/>
        </authorList>
    </citation>
    <scope>NUCLEOTIDE SEQUENCE [LARGE SCALE GENOMIC DNA]</scope>
    <source>
        <strain evidence="2">AA231_1</strain>
    </source>
</reference>
<keyword evidence="3" id="KW-1185">Reference proteome</keyword>
<gene>
    <name evidence="2" type="ORF">AA23TX_00214</name>
</gene>
<dbReference type="InterPro" id="IPR011042">
    <property type="entry name" value="6-blade_b-propeller_TolB-like"/>
</dbReference>
<dbReference type="Proteomes" id="UP000399805">
    <property type="component" value="Unassembled WGS sequence"/>
</dbReference>
<dbReference type="SUPFAM" id="SSF82171">
    <property type="entry name" value="DPP6 N-terminal domain-like"/>
    <property type="match status" value="1"/>
</dbReference>
<evidence type="ECO:0000313" key="3">
    <source>
        <dbReference type="Proteomes" id="UP000399805"/>
    </source>
</evidence>
<dbReference type="AlphaFoldDB" id="A0A6I8LDX3"/>